<evidence type="ECO:0000313" key="2">
    <source>
        <dbReference type="Proteomes" id="UP000287651"/>
    </source>
</evidence>
<protein>
    <submittedName>
        <fullName evidence="1">Uncharacterized protein</fullName>
    </submittedName>
</protein>
<sequence>MGCYDGAEEIGEGATIVAGKGYRRGDKLLAAAGGVVDTVGQQGKGKKGLALVVEEVEEGARPLWRSDEGDKGRDWRR</sequence>
<dbReference type="Proteomes" id="UP000287651">
    <property type="component" value="Unassembled WGS sequence"/>
</dbReference>
<name>A0A427AUJ1_ENSVE</name>
<gene>
    <name evidence="1" type="ORF">B296_00006290</name>
</gene>
<dbReference type="EMBL" id="AMZH03001291">
    <property type="protein sequence ID" value="RRT79875.1"/>
    <property type="molecule type" value="Genomic_DNA"/>
</dbReference>
<dbReference type="AlphaFoldDB" id="A0A427AUJ1"/>
<proteinExistence type="predicted"/>
<evidence type="ECO:0000313" key="1">
    <source>
        <dbReference type="EMBL" id="RRT79875.1"/>
    </source>
</evidence>
<reference evidence="1 2" key="1">
    <citation type="journal article" date="2014" name="Agronomy (Basel)">
        <title>A Draft Genome Sequence for Ensete ventricosum, the Drought-Tolerant Tree Against Hunger.</title>
        <authorList>
            <person name="Harrison J."/>
            <person name="Moore K.A."/>
            <person name="Paszkiewicz K."/>
            <person name="Jones T."/>
            <person name="Grant M."/>
            <person name="Ambacheew D."/>
            <person name="Muzemil S."/>
            <person name="Studholme D.J."/>
        </authorList>
    </citation>
    <scope>NUCLEOTIDE SEQUENCE [LARGE SCALE GENOMIC DNA]</scope>
</reference>
<accession>A0A427AUJ1</accession>
<organism evidence="1 2">
    <name type="scientific">Ensete ventricosum</name>
    <name type="common">Abyssinian banana</name>
    <name type="synonym">Musa ensete</name>
    <dbReference type="NCBI Taxonomy" id="4639"/>
    <lineage>
        <taxon>Eukaryota</taxon>
        <taxon>Viridiplantae</taxon>
        <taxon>Streptophyta</taxon>
        <taxon>Embryophyta</taxon>
        <taxon>Tracheophyta</taxon>
        <taxon>Spermatophyta</taxon>
        <taxon>Magnoliopsida</taxon>
        <taxon>Liliopsida</taxon>
        <taxon>Zingiberales</taxon>
        <taxon>Musaceae</taxon>
        <taxon>Ensete</taxon>
    </lineage>
</organism>
<comment type="caution">
    <text evidence="1">The sequence shown here is derived from an EMBL/GenBank/DDBJ whole genome shotgun (WGS) entry which is preliminary data.</text>
</comment>